<gene>
    <name evidence="3" type="primary">C8orf58</name>
</gene>
<dbReference type="InParanoid" id="G1T4Y8"/>
<accession>G1T4Y8</accession>
<organism evidence="3 4">
    <name type="scientific">Oryctolagus cuniculus</name>
    <name type="common">Rabbit</name>
    <dbReference type="NCBI Taxonomy" id="9986"/>
    <lineage>
        <taxon>Eukaryota</taxon>
        <taxon>Metazoa</taxon>
        <taxon>Chordata</taxon>
        <taxon>Craniata</taxon>
        <taxon>Vertebrata</taxon>
        <taxon>Euteleostomi</taxon>
        <taxon>Mammalia</taxon>
        <taxon>Eutheria</taxon>
        <taxon>Euarchontoglires</taxon>
        <taxon>Glires</taxon>
        <taxon>Lagomorpha</taxon>
        <taxon>Leporidae</taxon>
        <taxon>Oryctolagus</taxon>
    </lineage>
</organism>
<dbReference type="FunCoup" id="G1T4Y8">
    <property type="interactions" value="10"/>
</dbReference>
<protein>
    <submittedName>
        <fullName evidence="3">Chromosome 8 open reading frame 58</fullName>
    </submittedName>
</protein>
<reference evidence="3 4" key="1">
    <citation type="journal article" date="2011" name="Nature">
        <title>A high-resolution map of human evolutionary constraint using 29 mammals.</title>
        <authorList>
            <person name="Lindblad-Toh K."/>
            <person name="Garber M."/>
            <person name="Zuk O."/>
            <person name="Lin M.F."/>
            <person name="Parker B.J."/>
            <person name="Washietl S."/>
            <person name="Kheradpour P."/>
            <person name="Ernst J."/>
            <person name="Jordan G."/>
            <person name="Mauceli E."/>
            <person name="Ward L.D."/>
            <person name="Lowe C.B."/>
            <person name="Holloway A.K."/>
            <person name="Clamp M."/>
            <person name="Gnerre S."/>
            <person name="Alfoldi J."/>
            <person name="Beal K."/>
            <person name="Chang J."/>
            <person name="Clawson H."/>
            <person name="Cuff J."/>
            <person name="Di Palma F."/>
            <person name="Fitzgerald S."/>
            <person name="Flicek P."/>
            <person name="Guttman M."/>
            <person name="Hubisz M.J."/>
            <person name="Jaffe D.B."/>
            <person name="Jungreis I."/>
            <person name="Kent W.J."/>
            <person name="Kostka D."/>
            <person name="Lara M."/>
            <person name="Martins A.L."/>
            <person name="Massingham T."/>
            <person name="Moltke I."/>
            <person name="Raney B.J."/>
            <person name="Rasmussen M.D."/>
            <person name="Robinson J."/>
            <person name="Stark A."/>
            <person name="Vilella A.J."/>
            <person name="Wen J."/>
            <person name="Xie X."/>
            <person name="Zody M.C."/>
            <person name="Baldwin J."/>
            <person name="Bloom T."/>
            <person name="Chin C.W."/>
            <person name="Heiman D."/>
            <person name="Nicol R."/>
            <person name="Nusbaum C."/>
            <person name="Young S."/>
            <person name="Wilkinson J."/>
            <person name="Worley K.C."/>
            <person name="Kovar C.L."/>
            <person name="Muzny D.M."/>
            <person name="Gibbs R.A."/>
            <person name="Cree A."/>
            <person name="Dihn H.H."/>
            <person name="Fowler G."/>
            <person name="Jhangiani S."/>
            <person name="Joshi V."/>
            <person name="Lee S."/>
            <person name="Lewis L.R."/>
            <person name="Nazareth L.V."/>
            <person name="Okwuonu G."/>
            <person name="Santibanez J."/>
            <person name="Warren W.C."/>
            <person name="Mardis E.R."/>
            <person name="Weinstock G.M."/>
            <person name="Wilson R.K."/>
            <person name="Delehaunty K."/>
            <person name="Dooling D."/>
            <person name="Fronik C."/>
            <person name="Fulton L."/>
            <person name="Fulton B."/>
            <person name="Graves T."/>
            <person name="Minx P."/>
            <person name="Sodergren E."/>
            <person name="Birney E."/>
            <person name="Margulies E.H."/>
            <person name="Herrero J."/>
            <person name="Green E.D."/>
            <person name="Haussler D."/>
            <person name="Siepel A."/>
            <person name="Goldman N."/>
            <person name="Pollard K.S."/>
            <person name="Pedersen J.S."/>
            <person name="Lander E.S."/>
            <person name="Kellis M."/>
        </authorList>
    </citation>
    <scope>NUCLEOTIDE SEQUENCE [LARGE SCALE GENOMIC DNA]</scope>
    <source>
        <strain evidence="4">Thorbecke</strain>
    </source>
</reference>
<feature type="region of interest" description="Disordered" evidence="1">
    <location>
        <begin position="302"/>
        <end position="353"/>
    </location>
</feature>
<dbReference type="AlphaFoldDB" id="G1T4Y8"/>
<proteinExistence type="predicted"/>
<evidence type="ECO:0000313" key="3">
    <source>
        <dbReference type="Ensembl" id="ENSOCUP00000011377.3"/>
    </source>
</evidence>
<dbReference type="GeneTree" id="ENSGT00390000000531"/>
<dbReference type="Bgee" id="ENSOCUG00000013217">
    <property type="expression patterns" value="Expressed in skin of back and 17 other cell types or tissues"/>
</dbReference>
<dbReference type="Proteomes" id="UP000001811">
    <property type="component" value="Unplaced"/>
</dbReference>
<evidence type="ECO:0000313" key="4">
    <source>
        <dbReference type="Proteomes" id="UP000001811"/>
    </source>
</evidence>
<dbReference type="eggNOG" id="ENOG502RG07">
    <property type="taxonomic scope" value="Eukaryota"/>
</dbReference>
<dbReference type="Ensembl" id="ENSOCUT00000013216.3">
    <property type="protein sequence ID" value="ENSOCUP00000011377.3"/>
    <property type="gene ID" value="ENSOCUG00000013217.4"/>
</dbReference>
<feature type="compositionally biased region" description="Low complexity" evidence="1">
    <location>
        <begin position="215"/>
        <end position="229"/>
    </location>
</feature>
<feature type="region of interest" description="Disordered" evidence="1">
    <location>
        <begin position="256"/>
        <end position="285"/>
    </location>
</feature>
<evidence type="ECO:0000256" key="1">
    <source>
        <dbReference type="SAM" id="MobiDB-lite"/>
    </source>
</evidence>
<reference evidence="3" key="3">
    <citation type="submission" date="2025-09" db="UniProtKB">
        <authorList>
            <consortium name="Ensembl"/>
        </authorList>
    </citation>
    <scope>IDENTIFICATION</scope>
    <source>
        <strain evidence="3">Thorbecke</strain>
    </source>
</reference>
<keyword evidence="4" id="KW-1185">Reference proteome</keyword>
<dbReference type="PANTHER" id="PTHR37336:SF1">
    <property type="entry name" value="SIMILAR TO 9930012K11RIK PROTEIN"/>
    <property type="match status" value="1"/>
</dbReference>
<evidence type="ECO:0000259" key="2">
    <source>
        <dbReference type="Pfam" id="PF15552"/>
    </source>
</evidence>
<sequence>GAAEGLARGCVAPGVASTYRRIAEATPARSSGSWKGDGDLSALRRQVPLLKLASRDSGVEMAVGDSPLATLPASSQDSLDLEPAGSAEPPARRGRTLASQKLQQVLERSRRLPPPPADLAGQRDSPQPPGKPECGVYLFEATEQECTGAETDPEAGLEEEVVAQLEPGTWACLPGQGLRYLEHLCLVLEQLARLQQLYLQLWSQRLPGDPEGEESALAPAPLSSDSLGSGVQGPWELLHQTRQAGAEAALPPKVWVPTANPPRLPEAPVEPANSPSSQGHKRDISHWDKVKVLLNRLRWRNPRHPEPLALPGGSGSRTGSRDLPEGPQYHPHRNTYMPSSVAKKQRAKNLSVC</sequence>
<name>G1T4Y8_RABIT</name>
<reference evidence="3" key="2">
    <citation type="submission" date="2025-08" db="UniProtKB">
        <authorList>
            <consortium name="Ensembl"/>
        </authorList>
    </citation>
    <scope>IDENTIFICATION</scope>
    <source>
        <strain evidence="3">Thorbecke</strain>
    </source>
</reference>
<feature type="region of interest" description="Disordered" evidence="1">
    <location>
        <begin position="208"/>
        <end position="231"/>
    </location>
</feature>
<feature type="region of interest" description="Disordered" evidence="1">
    <location>
        <begin position="63"/>
        <end position="134"/>
    </location>
</feature>
<dbReference type="InterPro" id="IPR027958">
    <property type="entry name" value="DUF4657"/>
</dbReference>
<dbReference type="Pfam" id="PF15552">
    <property type="entry name" value="DUF4657"/>
    <property type="match status" value="1"/>
</dbReference>
<dbReference type="PANTHER" id="PTHR37336">
    <property type="entry name" value="SIMILAR TO 9930012K11RIK PROTEIN"/>
    <property type="match status" value="1"/>
</dbReference>
<feature type="domain" description="DUF4657" evidence="2">
    <location>
        <begin position="61"/>
        <end position="352"/>
    </location>
</feature>
<dbReference type="PaxDb" id="9986-ENSOCUP00000011377"/>
<dbReference type="HOGENOM" id="CLU_067480_0_0_1"/>